<keyword evidence="15 23" id="KW-1133">Transmembrane helix</keyword>
<evidence type="ECO:0000256" key="16">
    <source>
        <dbReference type="ARBA" id="ARBA00023136"/>
    </source>
</evidence>
<evidence type="ECO:0000256" key="1">
    <source>
        <dbReference type="ARBA" id="ARBA00004191"/>
    </source>
</evidence>
<dbReference type="FunFam" id="3.30.200.20:FF:000309">
    <property type="entry name" value="Leucine-rich repeat receptor protein kinase MSP1"/>
    <property type="match status" value="1"/>
</dbReference>
<organism evidence="26">
    <name type="scientific">Populus trichocarpa</name>
    <name type="common">Western balsam poplar</name>
    <name type="synonym">Populus balsamifera subsp. trichocarpa</name>
    <dbReference type="NCBI Taxonomy" id="3694"/>
    <lineage>
        <taxon>Eukaryota</taxon>
        <taxon>Viridiplantae</taxon>
        <taxon>Streptophyta</taxon>
        <taxon>Embryophyta</taxon>
        <taxon>Tracheophyta</taxon>
        <taxon>Spermatophyta</taxon>
        <taxon>Magnoliopsida</taxon>
        <taxon>eudicotyledons</taxon>
        <taxon>Gunneridae</taxon>
        <taxon>Pentapetalae</taxon>
        <taxon>rosids</taxon>
        <taxon>fabids</taxon>
        <taxon>Malpighiales</taxon>
        <taxon>Salicaceae</taxon>
        <taxon>Saliceae</taxon>
        <taxon>Populus</taxon>
    </lineage>
</organism>
<comment type="similarity">
    <text evidence="19">Belongs to the polygalacturonase-inhibiting protein family.</text>
</comment>
<dbReference type="FunFam" id="3.80.10.10:FF:000400">
    <property type="entry name" value="Nuclear pore complex protein NUP107"/>
    <property type="match status" value="1"/>
</dbReference>
<keyword evidence="5" id="KW-0723">Serine/threonine-protein kinase</keyword>
<dbReference type="Pfam" id="PF13855">
    <property type="entry name" value="LRR_8"/>
    <property type="match status" value="1"/>
</dbReference>
<evidence type="ECO:0000256" key="9">
    <source>
        <dbReference type="ARBA" id="ARBA00022692"/>
    </source>
</evidence>
<evidence type="ECO:0000256" key="6">
    <source>
        <dbReference type="ARBA" id="ARBA00022553"/>
    </source>
</evidence>
<dbReference type="FunFam" id="3.80.10.10:FF:000383">
    <property type="entry name" value="Leucine-rich repeat receptor protein kinase EMS1"/>
    <property type="match status" value="1"/>
</dbReference>
<dbReference type="SUPFAM" id="SSF52058">
    <property type="entry name" value="L domain-like"/>
    <property type="match status" value="2"/>
</dbReference>
<keyword evidence="6" id="KW-0597">Phosphoprotein</keyword>
<feature type="binding site" evidence="22">
    <location>
        <position position="728"/>
    </location>
    <ligand>
        <name>ATP</name>
        <dbReference type="ChEBI" id="CHEBI:30616"/>
    </ligand>
</feature>
<dbReference type="InterPro" id="IPR013210">
    <property type="entry name" value="LRR_N_plant-typ"/>
</dbReference>
<dbReference type="InterPro" id="IPR051420">
    <property type="entry name" value="Ser_Thr_Kinases_DiverseReg"/>
</dbReference>
<comment type="catalytic activity">
    <reaction evidence="21">
        <text>L-seryl-[protein] + ATP = O-phospho-L-seryl-[protein] + ADP + H(+)</text>
        <dbReference type="Rhea" id="RHEA:17989"/>
        <dbReference type="Rhea" id="RHEA-COMP:9863"/>
        <dbReference type="Rhea" id="RHEA-COMP:11604"/>
        <dbReference type="ChEBI" id="CHEBI:15378"/>
        <dbReference type="ChEBI" id="CHEBI:29999"/>
        <dbReference type="ChEBI" id="CHEBI:30616"/>
        <dbReference type="ChEBI" id="CHEBI:83421"/>
        <dbReference type="ChEBI" id="CHEBI:456216"/>
        <dbReference type="EC" id="2.7.11.1"/>
    </reaction>
</comment>
<evidence type="ECO:0000256" key="14">
    <source>
        <dbReference type="ARBA" id="ARBA00022840"/>
    </source>
</evidence>
<feature type="signal peptide" evidence="24">
    <location>
        <begin position="1"/>
        <end position="34"/>
    </location>
</feature>
<keyword evidence="9 23" id="KW-0812">Transmembrane</keyword>
<dbReference type="EC" id="2.7.11.1" evidence="3"/>
<evidence type="ECO:0000256" key="2">
    <source>
        <dbReference type="ARBA" id="ARBA00004479"/>
    </source>
</evidence>
<keyword evidence="17" id="KW-0675">Receptor</keyword>
<evidence type="ECO:0000256" key="8">
    <source>
        <dbReference type="ARBA" id="ARBA00022679"/>
    </source>
</evidence>
<keyword evidence="7" id="KW-0433">Leucine-rich repeat</keyword>
<dbReference type="InterPro" id="IPR000719">
    <property type="entry name" value="Prot_kinase_dom"/>
</dbReference>
<comment type="subcellular location">
    <subcellularLocation>
        <location evidence="2">Membrane</location>
        <topology evidence="2">Single-pass type I membrane protein</topology>
    </subcellularLocation>
    <subcellularLocation>
        <location evidence="1">Secreted</location>
        <location evidence="1">Cell wall</location>
    </subcellularLocation>
</comment>
<dbReference type="PROSITE" id="PS00107">
    <property type="entry name" value="PROTEIN_KINASE_ATP"/>
    <property type="match status" value="1"/>
</dbReference>
<gene>
    <name evidence="26" type="ORF">POPTR_T042200</name>
</gene>
<evidence type="ECO:0000256" key="5">
    <source>
        <dbReference type="ARBA" id="ARBA00022527"/>
    </source>
</evidence>
<evidence type="ECO:0000256" key="20">
    <source>
        <dbReference type="ARBA" id="ARBA00047899"/>
    </source>
</evidence>
<dbReference type="AlphaFoldDB" id="A0A3N7FCC8"/>
<comment type="catalytic activity">
    <reaction evidence="20">
        <text>L-threonyl-[protein] + ATP = O-phospho-L-threonyl-[protein] + ADP + H(+)</text>
        <dbReference type="Rhea" id="RHEA:46608"/>
        <dbReference type="Rhea" id="RHEA-COMP:11060"/>
        <dbReference type="Rhea" id="RHEA-COMP:11605"/>
        <dbReference type="ChEBI" id="CHEBI:15378"/>
        <dbReference type="ChEBI" id="CHEBI:30013"/>
        <dbReference type="ChEBI" id="CHEBI:30616"/>
        <dbReference type="ChEBI" id="CHEBI:61977"/>
        <dbReference type="ChEBI" id="CHEBI:456216"/>
        <dbReference type="EC" id="2.7.11.1"/>
    </reaction>
</comment>
<keyword evidence="12 22" id="KW-0547">Nucleotide-binding</keyword>
<reference evidence="26" key="1">
    <citation type="journal article" date="2006" name="Science">
        <title>The genome of black cottonwood, Populus trichocarpa (Torr. &amp; Gray).</title>
        <authorList>
            <person name="Tuskan G.A."/>
            <person name="Difazio S."/>
            <person name="Jansson S."/>
            <person name="Bohlmann J."/>
            <person name="Grigoriev I."/>
            <person name="Hellsten U."/>
            <person name="Putnam N."/>
            <person name="Ralph S."/>
            <person name="Rombauts S."/>
            <person name="Salamov A."/>
            <person name="Schein J."/>
            <person name="Sterck L."/>
            <person name="Aerts A."/>
            <person name="Bhalerao R.R."/>
            <person name="Bhalerao R.P."/>
            <person name="Blaudez D."/>
            <person name="Boerjan W."/>
            <person name="Brun A."/>
            <person name="Brunner A."/>
            <person name="Busov V."/>
            <person name="Campbell M."/>
            <person name="Carlson J."/>
            <person name="Chalot M."/>
            <person name="Chapman J."/>
            <person name="Chen G.L."/>
            <person name="Cooper D."/>
            <person name="Coutinho P.M."/>
            <person name="Couturier J."/>
            <person name="Covert S."/>
            <person name="Cronk Q."/>
            <person name="Cunningham R."/>
            <person name="Davis J."/>
            <person name="Degroeve S."/>
            <person name="Dejardin A."/>
            <person name="Depamphilis C."/>
            <person name="Detter J."/>
            <person name="Dirks B."/>
            <person name="Dubchak I."/>
            <person name="Duplessis S."/>
            <person name="Ehlting J."/>
            <person name="Ellis B."/>
            <person name="Gendler K."/>
            <person name="Goodstein D."/>
            <person name="Gribskov M."/>
            <person name="Grimwood J."/>
            <person name="Groover A."/>
            <person name="Gunter L."/>
            <person name="Hamberger B."/>
            <person name="Heinze B."/>
            <person name="Helariutta Y."/>
            <person name="Henrissat B."/>
            <person name="Holligan D."/>
            <person name="Holt R."/>
            <person name="Huang W."/>
            <person name="Islam-Faridi N."/>
            <person name="Jones S."/>
            <person name="Jones-Rhoades M."/>
            <person name="Jorgensen R."/>
            <person name="Joshi C."/>
            <person name="Kangasjarvi J."/>
            <person name="Karlsson J."/>
            <person name="Kelleher C."/>
            <person name="Kirkpatrick R."/>
            <person name="Kirst M."/>
            <person name="Kohler A."/>
            <person name="Kalluri U."/>
            <person name="Larimer F."/>
            <person name="Leebens-Mack J."/>
            <person name="Leple J.C."/>
            <person name="Locascio P."/>
            <person name="Lou Y."/>
            <person name="Lucas S."/>
            <person name="Martin F."/>
            <person name="Montanini B."/>
            <person name="Napoli C."/>
            <person name="Nelson D.R."/>
            <person name="Nelson C."/>
            <person name="Nieminen K."/>
            <person name="Nilsson O."/>
            <person name="Pereda V."/>
            <person name="Peter G."/>
            <person name="Philippe R."/>
            <person name="Pilate G."/>
            <person name="Poliakov A."/>
            <person name="Razumovskaya J."/>
            <person name="Richardson P."/>
            <person name="Rinaldi C."/>
            <person name="Ritland K."/>
            <person name="Rouze P."/>
            <person name="Ryaboy D."/>
            <person name="Schmutz J."/>
            <person name="Schrader J."/>
            <person name="Segerman B."/>
            <person name="Shin H."/>
            <person name="Siddiqui A."/>
            <person name="Sterky F."/>
            <person name="Terry A."/>
            <person name="Tsai C.J."/>
            <person name="Uberbacher E."/>
            <person name="Unneberg P."/>
            <person name="Vahala J."/>
            <person name="Wall K."/>
            <person name="Wessler S."/>
            <person name="Yang G."/>
            <person name="Yin T."/>
            <person name="Douglas C."/>
            <person name="Marra M."/>
            <person name="Sandberg G."/>
            <person name="Van de Peer Y."/>
            <person name="Rokhsar D."/>
        </authorList>
    </citation>
    <scope>NUCLEOTIDE SEQUENCE [LARGE SCALE GENOMIC DNA]</scope>
    <source>
        <strain evidence="26">Nisqually-1</strain>
    </source>
</reference>
<evidence type="ECO:0000256" key="21">
    <source>
        <dbReference type="ARBA" id="ARBA00048679"/>
    </source>
</evidence>
<evidence type="ECO:0000256" key="19">
    <source>
        <dbReference type="ARBA" id="ARBA00038043"/>
    </source>
</evidence>
<dbReference type="PANTHER" id="PTHR48005">
    <property type="entry name" value="LEUCINE RICH REPEAT KINASE 2"/>
    <property type="match status" value="1"/>
</dbReference>
<dbReference type="SUPFAM" id="SSF56112">
    <property type="entry name" value="Protein kinase-like (PK-like)"/>
    <property type="match status" value="1"/>
</dbReference>
<keyword evidence="8" id="KW-0808">Transferase</keyword>
<keyword evidence="10 24" id="KW-0732">Signal</keyword>
<evidence type="ECO:0000256" key="10">
    <source>
        <dbReference type="ARBA" id="ARBA00022729"/>
    </source>
</evidence>
<evidence type="ECO:0000256" key="22">
    <source>
        <dbReference type="PROSITE-ProRule" id="PRU10141"/>
    </source>
</evidence>
<dbReference type="Pfam" id="PF08263">
    <property type="entry name" value="LRRNT_2"/>
    <property type="match status" value="1"/>
</dbReference>
<dbReference type="InterPro" id="IPR001611">
    <property type="entry name" value="Leu-rich_rpt"/>
</dbReference>
<dbReference type="InterPro" id="IPR003591">
    <property type="entry name" value="Leu-rich_rpt_typical-subtyp"/>
</dbReference>
<keyword evidence="11" id="KW-0677">Repeat</keyword>
<feature type="domain" description="Protein kinase" evidence="25">
    <location>
        <begin position="699"/>
        <end position="972"/>
    </location>
</feature>
<evidence type="ECO:0000256" key="3">
    <source>
        <dbReference type="ARBA" id="ARBA00012513"/>
    </source>
</evidence>
<evidence type="ECO:0000256" key="15">
    <source>
        <dbReference type="ARBA" id="ARBA00022989"/>
    </source>
</evidence>
<dbReference type="FunFam" id="1.10.510.10:FF:000445">
    <property type="entry name" value="MDIS1-interacting receptor like kinase 2"/>
    <property type="match status" value="1"/>
</dbReference>
<keyword evidence="4" id="KW-0134">Cell wall</keyword>
<accession>A0A3N7FCC8</accession>
<sequence>MTTSLLNKPFFSFFLHILFLLLHIFNSSSFFALAEHTSSPTSLFGNNNTEAEALLQWKASLDNQSQSLLSSWVGISPCINWIGITCDNSGSVTNLTLESFGLRGTLYDFNFSSFPNLFWLDLQKNSLSGTIPREFGKLRNLSYLDLSINHLSGPIPSSIGNMTMLTVLALSHNNLTGSIPSFIGNFTSLSGLYLWSNKLSGSIPQEIGLLESLNILDLADNVLTGRIPYSIGKLRNLFFLGLSMNQLSGLIPSSIKNLTSVSEFYLEKNKLSSPIPQEIGLLESLHVLALAGNKFHGPLPSEMNNLTHLHGLALDGNEFTGHLPVDLCHGGVLKICTASNNYFSGSIPESLKNCTGLYRVRLDRNQLTGNISEVFGIYPHLNYIDLSYNNFYGELSSKWGDCRNMTSLQISKNNVSGEIPPELGKATQLHLLDLSSNQLKGGIPKDLGGLKLLYKLILNNNHLSGAIPLDIKMLSNLQILNLASNNLSGLIPKQLGECSNLLLLNLSGNKFRESIPGEIGFLLSLQDLDLSCNFLTRDIPRELGQLQKLETLNVSHNMLSGRIPSTFKDMLSLTTVDISSNKLQGPIPDIKAFHNASFEALRDNMGICGNASGLKPCNLPTSSKTVKRKSNKLVVLIVLPLLGSLLLVFVVLGALSILCKRARKRNAEPENEQDRNMFTILGHDGKKFYENIVEATEEFNSNYCIGEGGYGTVYKAVMPTEQVVAVKKLHRSQTEKLSDFKAFEKEVCVLANIRHRNIVKMYGFCSHTKHSFLVYEFIERGSLRKIISSEEQAIEFDWTKRLNVVKGVGGALSYLHHSCSPPIIHRDITSNNILVDLEYEAHVSDFGTARLLMPDSSNWTSFAELAYTMKVTEKCDVYSFGVVTMEVMTGRHPGDLISALLSPGSSSSSSMPPIAQHALLKDVLDQRISLPKKGAAEGVVHMMKITLACLHPNPQSRPTMEKISFELTTKWPPLPQAFGTISLGDLFS</sequence>
<dbReference type="FunFam" id="3.80.10.10:FF:001316">
    <property type="entry name" value="Putative leucine-rich repeat receptor-like protein kinase family protein"/>
    <property type="match status" value="1"/>
</dbReference>
<keyword evidence="14 22" id="KW-0067">ATP-binding</keyword>
<feature type="transmembrane region" description="Helical" evidence="23">
    <location>
        <begin position="633"/>
        <end position="658"/>
    </location>
</feature>
<dbReference type="Gene3D" id="3.30.200.20">
    <property type="entry name" value="Phosphorylase Kinase, domain 1"/>
    <property type="match status" value="1"/>
</dbReference>
<dbReference type="GO" id="GO:0016020">
    <property type="term" value="C:membrane"/>
    <property type="evidence" value="ECO:0007669"/>
    <property type="project" value="UniProtKB-SubCell"/>
</dbReference>
<evidence type="ECO:0000256" key="11">
    <source>
        <dbReference type="ARBA" id="ARBA00022737"/>
    </source>
</evidence>
<dbReference type="PROSITE" id="PS00109">
    <property type="entry name" value="PROTEIN_KINASE_TYR"/>
    <property type="match status" value="1"/>
</dbReference>
<name>A0A3N7FCC8_POPTR</name>
<dbReference type="PANTHER" id="PTHR48005:SF72">
    <property type="entry name" value="REPEAT RECEPTOR-LIKE PROTEIN KINASE FAMILY PROTEIN, PUTATIVE-RELATED"/>
    <property type="match status" value="1"/>
</dbReference>
<keyword evidence="16 23" id="KW-0472">Membrane</keyword>
<dbReference type="InterPro" id="IPR008266">
    <property type="entry name" value="Tyr_kinase_AS"/>
</dbReference>
<evidence type="ECO:0000256" key="17">
    <source>
        <dbReference type="ARBA" id="ARBA00023170"/>
    </source>
</evidence>
<dbReference type="SMART" id="SM00369">
    <property type="entry name" value="LRR_TYP"/>
    <property type="match status" value="8"/>
</dbReference>
<reference evidence="26" key="2">
    <citation type="submission" date="2017-07" db="EMBL/GenBank/DDBJ databases">
        <title>WGS assembly of Populus trichocarpa.</title>
        <authorList>
            <person name="Tuskan G."/>
            <person name="Difazio S."/>
            <person name="Jansson S."/>
            <person name="Bohlmann J."/>
            <person name="Grigoriev I."/>
            <person name="Hellsten U."/>
            <person name="Putnam N."/>
            <person name="Ralph S."/>
            <person name="Rombauts S."/>
            <person name="Salamov A."/>
            <person name="Schein J."/>
            <person name="Sterck L."/>
            <person name="Aerts A."/>
            <person name="Bhalerao R."/>
            <person name="Bhalerao R."/>
            <person name="Blaudez D."/>
            <person name="Boerjan W."/>
            <person name="Brun A."/>
            <person name="Brunner A."/>
            <person name="Busov V."/>
            <person name="Campbell M."/>
            <person name="Carlson J."/>
            <person name="Chalot M."/>
            <person name="Chapman J."/>
            <person name="Chen G."/>
            <person name="Cooper D."/>
            <person name="Coutinho P."/>
            <person name="Couturier J."/>
            <person name="Covert S."/>
            <person name="Cronk Q."/>
            <person name="Cunningham R."/>
            <person name="Davis J."/>
            <person name="Degroeve S."/>
            <person name="Dejardin A."/>
            <person name="Depamphilis C."/>
            <person name="Detter J."/>
            <person name="Dirks B."/>
            <person name="Dubchak I."/>
            <person name="Duplessis S."/>
            <person name="Ehlting J."/>
            <person name="Ellis B."/>
            <person name="Gendler K."/>
            <person name="Goodstein D."/>
            <person name="Gribskov M."/>
            <person name="Grimwood J."/>
            <person name="Groover A."/>
            <person name="Gunter L."/>
            <person name="Hamberger B."/>
            <person name="Heinze B."/>
            <person name="Helariutta Y."/>
            <person name="Henrissat B."/>
            <person name="Holligan D."/>
            <person name="Holt R."/>
            <person name="Huang W."/>
            <person name="Islam-Faridi N."/>
            <person name="Jones S."/>
            <person name="Jones-Rhoades M."/>
            <person name="Jorgensen R."/>
            <person name="Joshi C."/>
            <person name="Kangasjarvi J."/>
            <person name="Karlsson J."/>
            <person name="Kelleher C."/>
            <person name="Kirkpatrick R."/>
            <person name="Kirst M."/>
            <person name="Kohler A."/>
            <person name="Kalluri U."/>
            <person name="Larimer F."/>
            <person name="Leebens-Mack J."/>
            <person name="Leple J."/>
            <person name="Locascio P."/>
            <person name="Lou Y."/>
            <person name="Lucas S."/>
            <person name="Martin F."/>
            <person name="Montanini B."/>
            <person name="Napoli C."/>
            <person name="Nelson D."/>
            <person name="Nelson C."/>
            <person name="Nieminen K."/>
            <person name="Nilsson O."/>
            <person name="Pereda V."/>
            <person name="Peter G."/>
            <person name="Philippe R."/>
            <person name="Pilate G."/>
            <person name="Poliakov A."/>
            <person name="Razumovskaya J."/>
            <person name="Richardson P."/>
            <person name="Rinaldi C."/>
            <person name="Ritland K."/>
            <person name="Rouze P."/>
            <person name="Ryaboy D."/>
            <person name="Schmutz J."/>
            <person name="Schrader J."/>
            <person name="Segerman B."/>
            <person name="Shin H."/>
            <person name="Siddiqui A."/>
            <person name="Sterky F."/>
            <person name="Terry A."/>
            <person name="Tsai C."/>
            <person name="Uberbacher E."/>
            <person name="Unneberg P."/>
            <person name="Vahala J."/>
            <person name="Wall K."/>
            <person name="Wessler S."/>
            <person name="Yang G."/>
            <person name="Yin T."/>
            <person name="Douglas C."/>
            <person name="Marra M."/>
            <person name="Sandberg G."/>
            <person name="Van De Peer Y."/>
            <person name="Rokhsar D."/>
        </authorList>
    </citation>
    <scope>NUCLEOTIDE SEQUENCE</scope>
    <source>
        <strain evidence="26">Nisqually-1</strain>
    </source>
</reference>
<dbReference type="FunFam" id="3.80.10.10:FF:002806">
    <property type="entry name" value="Uncharacterized protein"/>
    <property type="match status" value="1"/>
</dbReference>
<proteinExistence type="inferred from homology"/>
<dbReference type="Gene3D" id="1.10.510.10">
    <property type="entry name" value="Transferase(Phosphotransferase) domain 1"/>
    <property type="match status" value="1"/>
</dbReference>
<keyword evidence="13" id="KW-0418">Kinase</keyword>
<dbReference type="PROSITE" id="PS50011">
    <property type="entry name" value="PROTEIN_KINASE_DOM"/>
    <property type="match status" value="1"/>
</dbReference>
<evidence type="ECO:0000256" key="23">
    <source>
        <dbReference type="SAM" id="Phobius"/>
    </source>
</evidence>
<dbReference type="GO" id="GO:0005524">
    <property type="term" value="F:ATP binding"/>
    <property type="evidence" value="ECO:0007669"/>
    <property type="project" value="UniProtKB-UniRule"/>
</dbReference>
<dbReference type="Pfam" id="PF07714">
    <property type="entry name" value="PK_Tyr_Ser-Thr"/>
    <property type="match status" value="1"/>
</dbReference>
<evidence type="ECO:0000256" key="4">
    <source>
        <dbReference type="ARBA" id="ARBA00022512"/>
    </source>
</evidence>
<feature type="chain" id="PRO_5018255211" description="non-specific serine/threonine protein kinase" evidence="24">
    <location>
        <begin position="35"/>
        <end position="988"/>
    </location>
</feature>
<evidence type="ECO:0000256" key="13">
    <source>
        <dbReference type="ARBA" id="ARBA00022777"/>
    </source>
</evidence>
<evidence type="ECO:0000256" key="12">
    <source>
        <dbReference type="ARBA" id="ARBA00022741"/>
    </source>
</evidence>
<dbReference type="Pfam" id="PF00560">
    <property type="entry name" value="LRR_1"/>
    <property type="match status" value="8"/>
</dbReference>
<protein>
    <recommendedName>
        <fullName evidence="3">non-specific serine/threonine protein kinase</fullName>
        <ecNumber evidence="3">2.7.11.1</ecNumber>
    </recommendedName>
</protein>
<evidence type="ECO:0000256" key="18">
    <source>
        <dbReference type="ARBA" id="ARBA00023180"/>
    </source>
</evidence>
<keyword evidence="18" id="KW-0325">Glycoprotein</keyword>
<dbReference type="InterPro" id="IPR001245">
    <property type="entry name" value="Ser-Thr/Tyr_kinase_cat_dom"/>
</dbReference>
<dbReference type="Gene3D" id="3.80.10.10">
    <property type="entry name" value="Ribonuclease Inhibitor"/>
    <property type="match status" value="3"/>
</dbReference>
<evidence type="ECO:0000313" key="26">
    <source>
        <dbReference type="EMBL" id="RQO93342.1"/>
    </source>
</evidence>
<evidence type="ECO:0000259" key="25">
    <source>
        <dbReference type="PROSITE" id="PS50011"/>
    </source>
</evidence>
<dbReference type="InterPro" id="IPR017441">
    <property type="entry name" value="Protein_kinase_ATP_BS"/>
</dbReference>
<dbReference type="InterPro" id="IPR011009">
    <property type="entry name" value="Kinase-like_dom_sf"/>
</dbReference>
<evidence type="ECO:0000256" key="24">
    <source>
        <dbReference type="SAM" id="SignalP"/>
    </source>
</evidence>
<dbReference type="GO" id="GO:0004674">
    <property type="term" value="F:protein serine/threonine kinase activity"/>
    <property type="evidence" value="ECO:0007669"/>
    <property type="project" value="UniProtKB-KW"/>
</dbReference>
<evidence type="ECO:0000256" key="7">
    <source>
        <dbReference type="ARBA" id="ARBA00022614"/>
    </source>
</evidence>
<keyword evidence="4" id="KW-0964">Secreted</keyword>
<dbReference type="EMBL" id="KZ623357">
    <property type="protein sequence ID" value="RQO93342.1"/>
    <property type="molecule type" value="Genomic_DNA"/>
</dbReference>
<dbReference type="InterPro" id="IPR032675">
    <property type="entry name" value="LRR_dom_sf"/>
</dbReference>